<sequence length="188" mass="20969">MVLRCWVVIWLMFCAVRSFVSTNAAAKCALPVIYMYSTRHFLCELRQLSSANRTAFSRQVSTMSAEGGGAEAKLAAIPDVEIDPDGKFKYILIRCHGPGDVSKDIVRGFAWAEFHDHIYGKVKPVLDELQIRSEVLGGGKMTHESAEKKIHVYGKSTGFGQADHSITVEKLKKKFPDYSSITFNNEGY</sequence>
<dbReference type="GO" id="GO:0030154">
    <property type="term" value="P:cell differentiation"/>
    <property type="evidence" value="ECO:0007669"/>
    <property type="project" value="UniProtKB-KW"/>
</dbReference>
<feature type="signal peptide" evidence="14">
    <location>
        <begin position="1"/>
        <end position="18"/>
    </location>
</feature>
<organism evidence="15 16">
    <name type="scientific">Branchiostoma belcheri</name>
    <name type="common">Amphioxus</name>
    <dbReference type="NCBI Taxonomy" id="7741"/>
    <lineage>
        <taxon>Eukaryota</taxon>
        <taxon>Metazoa</taxon>
        <taxon>Chordata</taxon>
        <taxon>Cephalochordata</taxon>
        <taxon>Leptocardii</taxon>
        <taxon>Amphioxiformes</taxon>
        <taxon>Branchiostomatidae</taxon>
        <taxon>Branchiostoma</taxon>
    </lineage>
</organism>
<evidence type="ECO:0000256" key="1">
    <source>
        <dbReference type="ARBA" id="ARBA00002508"/>
    </source>
</evidence>
<dbReference type="EC" id="3.9.1.3" evidence="4"/>
<dbReference type="FunFam" id="3.50.20.20:FF:000001">
    <property type="entry name" value="14 kDa phosphohistidine phosphatase"/>
    <property type="match status" value="1"/>
</dbReference>
<evidence type="ECO:0000256" key="6">
    <source>
        <dbReference type="ARBA" id="ARBA00022782"/>
    </source>
</evidence>
<comment type="similarity">
    <text evidence="3">Belongs to the janus family.</text>
</comment>
<evidence type="ECO:0000313" key="16">
    <source>
        <dbReference type="RefSeq" id="XP_019643507.1"/>
    </source>
</evidence>
<dbReference type="OrthoDB" id="10249612at2759"/>
<dbReference type="Gene3D" id="3.50.20.20">
    <property type="entry name" value="Janus/Ocnus"/>
    <property type="match status" value="1"/>
</dbReference>
<name>A0A6P5AK90_BRABE</name>
<evidence type="ECO:0000256" key="3">
    <source>
        <dbReference type="ARBA" id="ARBA00010971"/>
    </source>
</evidence>
<keyword evidence="14" id="KW-0732">Signal</keyword>
<evidence type="ECO:0000256" key="5">
    <source>
        <dbReference type="ARBA" id="ARBA00014497"/>
    </source>
</evidence>
<accession>A0A6P5AK90</accession>
<dbReference type="GO" id="GO:0007548">
    <property type="term" value="P:sex differentiation"/>
    <property type="evidence" value="ECO:0007669"/>
    <property type="project" value="UniProtKB-KW"/>
</dbReference>
<comment type="function">
    <text evidence="2">Exhibits phosphohistidine phosphatase activity.</text>
</comment>
<dbReference type="InterPro" id="IPR038596">
    <property type="entry name" value="Janus_sf"/>
</dbReference>
<keyword evidence="6" id="KW-0221">Differentiation</keyword>
<evidence type="ECO:0000256" key="14">
    <source>
        <dbReference type="SAM" id="SignalP"/>
    </source>
</evidence>
<evidence type="ECO:0000256" key="8">
    <source>
        <dbReference type="ARBA" id="ARBA00029952"/>
    </source>
</evidence>
<proteinExistence type="inferred from homology"/>
<dbReference type="SUPFAM" id="SSF143724">
    <property type="entry name" value="PHP14-like"/>
    <property type="match status" value="1"/>
</dbReference>
<dbReference type="InterPro" id="IPR007702">
    <property type="entry name" value="Janus"/>
</dbReference>
<evidence type="ECO:0000256" key="9">
    <source>
        <dbReference type="ARBA" id="ARBA00030831"/>
    </source>
</evidence>
<keyword evidence="7" id="KW-0726">Sexual differentiation</keyword>
<gene>
    <name evidence="16" type="primary">LOC109484605</name>
</gene>
<comment type="catalytic activity">
    <reaction evidence="10">
        <text>N(pros)-phospho-L-histidyl-[protein] + H2O = L-histidyl-[protein] + phosphate</text>
        <dbReference type="Rhea" id="RHEA:47964"/>
        <dbReference type="Rhea" id="RHEA-COMP:9745"/>
        <dbReference type="Rhea" id="RHEA-COMP:9746"/>
        <dbReference type="ChEBI" id="CHEBI:15377"/>
        <dbReference type="ChEBI" id="CHEBI:29979"/>
        <dbReference type="ChEBI" id="CHEBI:43474"/>
        <dbReference type="ChEBI" id="CHEBI:64837"/>
        <dbReference type="EC" id="3.9.1.3"/>
    </reaction>
</comment>
<reference evidence="16" key="1">
    <citation type="submission" date="2025-08" db="UniProtKB">
        <authorList>
            <consortium name="RefSeq"/>
        </authorList>
    </citation>
    <scope>IDENTIFICATION</scope>
    <source>
        <tissue evidence="16">Gonad</tissue>
    </source>
</reference>
<evidence type="ECO:0000256" key="10">
    <source>
        <dbReference type="ARBA" id="ARBA00049028"/>
    </source>
</evidence>
<dbReference type="RefSeq" id="XP_019643507.1">
    <property type="nucleotide sequence ID" value="XM_019787948.1"/>
</dbReference>
<evidence type="ECO:0000256" key="2">
    <source>
        <dbReference type="ARBA" id="ARBA00003087"/>
    </source>
</evidence>
<evidence type="ECO:0000256" key="7">
    <source>
        <dbReference type="ARBA" id="ARBA00022928"/>
    </source>
</evidence>
<evidence type="ECO:0000256" key="4">
    <source>
        <dbReference type="ARBA" id="ARBA00011945"/>
    </source>
</evidence>
<dbReference type="Proteomes" id="UP000515135">
    <property type="component" value="Unplaced"/>
</dbReference>
<evidence type="ECO:0000256" key="13">
    <source>
        <dbReference type="PIRSR" id="PIRSR607702-2"/>
    </source>
</evidence>
<feature type="binding site" evidence="13">
    <location>
        <position position="89"/>
    </location>
    <ligand>
        <name>substrate</name>
    </ligand>
</feature>
<dbReference type="PANTHER" id="PTHR12258">
    <property type="entry name" value="JANUS-A/JANUS-B"/>
    <property type="match status" value="1"/>
</dbReference>
<dbReference type="AlphaFoldDB" id="A0A6P5AK90"/>
<feature type="active site" description="Proton acceptor" evidence="12">
    <location>
        <position position="115"/>
    </location>
</feature>
<evidence type="ECO:0000313" key="15">
    <source>
        <dbReference type="Proteomes" id="UP000515135"/>
    </source>
</evidence>
<dbReference type="GeneID" id="109484605"/>
<keyword evidence="15" id="KW-1185">Reference proteome</keyword>
<evidence type="ECO:0000256" key="12">
    <source>
        <dbReference type="PIRSR" id="PIRSR607702-1"/>
    </source>
</evidence>
<dbReference type="PANTHER" id="PTHR12258:SF5">
    <property type="entry name" value="BCDNA.GH02250-RELATED"/>
    <property type="match status" value="1"/>
</dbReference>
<protein>
    <recommendedName>
        <fullName evidence="5">14 kDa phosphohistidine phosphatase</fullName>
        <ecNumber evidence="4">3.9.1.3</ecNumber>
    </recommendedName>
    <alternativeName>
        <fullName evidence="9">Phosphohistidine phosphatase 1</fullName>
    </alternativeName>
    <alternativeName>
        <fullName evidence="8">Protein histidine phosphatase</fullName>
    </alternativeName>
</protein>
<dbReference type="GO" id="GO:0101006">
    <property type="term" value="F:protein histidine phosphatase activity"/>
    <property type="evidence" value="ECO:0007669"/>
    <property type="project" value="UniProtKB-EC"/>
</dbReference>
<comment type="catalytic activity">
    <reaction evidence="11">
        <text>N(tele)-phospho-L-histidyl-[protein] + H2O = L-histidyl-[protein] + phosphate</text>
        <dbReference type="Rhea" id="RHEA:47960"/>
        <dbReference type="Rhea" id="RHEA-COMP:9745"/>
        <dbReference type="Rhea" id="RHEA-COMP:10719"/>
        <dbReference type="ChEBI" id="CHEBI:15377"/>
        <dbReference type="ChEBI" id="CHEBI:29979"/>
        <dbReference type="ChEBI" id="CHEBI:43474"/>
        <dbReference type="ChEBI" id="CHEBI:83586"/>
        <dbReference type="EC" id="3.9.1.3"/>
    </reaction>
</comment>
<evidence type="ECO:0000256" key="11">
    <source>
        <dbReference type="ARBA" id="ARBA00049335"/>
    </source>
</evidence>
<feature type="chain" id="PRO_5027902146" description="14 kDa phosphohistidine phosphatase" evidence="14">
    <location>
        <begin position="19"/>
        <end position="188"/>
    </location>
</feature>
<dbReference type="GO" id="GO:0005829">
    <property type="term" value="C:cytosol"/>
    <property type="evidence" value="ECO:0007669"/>
    <property type="project" value="TreeGrafter"/>
</dbReference>
<comment type="function">
    <text evidence="1">JanA and janB regulate somatic sex differentiation.</text>
</comment>
<dbReference type="Pfam" id="PF05005">
    <property type="entry name" value="Ocnus"/>
    <property type="match status" value="1"/>
</dbReference>